<evidence type="ECO:0000256" key="1">
    <source>
        <dbReference type="SAM" id="Phobius"/>
    </source>
</evidence>
<organism evidence="2 3">
    <name type="scientific">Sphingomonas guangdongensis</name>
    <dbReference type="NCBI Taxonomy" id="1141890"/>
    <lineage>
        <taxon>Bacteria</taxon>
        <taxon>Pseudomonadati</taxon>
        <taxon>Pseudomonadota</taxon>
        <taxon>Alphaproteobacteria</taxon>
        <taxon>Sphingomonadales</taxon>
        <taxon>Sphingomonadaceae</taxon>
        <taxon>Sphingomonas</taxon>
    </lineage>
</organism>
<accession>A0A285QAS2</accession>
<keyword evidence="1" id="KW-1133">Transmembrane helix</keyword>
<keyword evidence="1" id="KW-0812">Transmembrane</keyword>
<keyword evidence="3" id="KW-1185">Reference proteome</keyword>
<proteinExistence type="predicted"/>
<evidence type="ECO:0000313" key="2">
    <source>
        <dbReference type="EMBL" id="SOB78983.1"/>
    </source>
</evidence>
<dbReference type="Proteomes" id="UP000219494">
    <property type="component" value="Unassembled WGS sequence"/>
</dbReference>
<gene>
    <name evidence="2" type="ORF">SAMN06297144_0314</name>
</gene>
<dbReference type="AlphaFoldDB" id="A0A285QAS2"/>
<keyword evidence="1" id="KW-0472">Membrane</keyword>
<evidence type="ECO:0000313" key="3">
    <source>
        <dbReference type="Proteomes" id="UP000219494"/>
    </source>
</evidence>
<sequence>MNYLAAADRRGALLLLALFAVGLGLPDLDQLLPLGHRSALTHSMLPLLLAVLHPERRLLVPGLALGIGVHLSADSFPNVMTGYATVKLPLAGSIGRTASYLWLGAHALGCLIVGTLGAFRVLPRGVALLALGAVAAGAAAYLFVTDGGWPALLLYGGAGTAAWRWRQSRGA</sequence>
<dbReference type="OrthoDB" id="7585596at2"/>
<reference evidence="2 3" key="1">
    <citation type="submission" date="2017-07" db="EMBL/GenBank/DDBJ databases">
        <authorList>
            <person name="Sun Z.S."/>
            <person name="Albrecht U."/>
            <person name="Echele G."/>
            <person name="Lee C.C."/>
        </authorList>
    </citation>
    <scope>NUCLEOTIDE SEQUENCE [LARGE SCALE GENOMIC DNA]</scope>
    <source>
        <strain evidence="2 3">CGMCC 1.12672</strain>
    </source>
</reference>
<dbReference type="RefSeq" id="WP_097062262.1">
    <property type="nucleotide sequence ID" value="NZ_OBMI01000001.1"/>
</dbReference>
<name>A0A285QAS2_9SPHN</name>
<protein>
    <submittedName>
        <fullName evidence="2">Uncharacterized protein</fullName>
    </submittedName>
</protein>
<dbReference type="EMBL" id="OBMI01000001">
    <property type="protein sequence ID" value="SOB78983.1"/>
    <property type="molecule type" value="Genomic_DNA"/>
</dbReference>
<feature type="transmembrane region" description="Helical" evidence="1">
    <location>
        <begin position="100"/>
        <end position="119"/>
    </location>
</feature>
<feature type="transmembrane region" description="Helical" evidence="1">
    <location>
        <begin position="126"/>
        <end position="143"/>
    </location>
</feature>